<proteinExistence type="inferred from homology"/>
<organism evidence="16 17">
    <name type="scientific">Parthenolecanium corni</name>
    <dbReference type="NCBI Taxonomy" id="536013"/>
    <lineage>
        <taxon>Eukaryota</taxon>
        <taxon>Metazoa</taxon>
        <taxon>Ecdysozoa</taxon>
        <taxon>Arthropoda</taxon>
        <taxon>Hexapoda</taxon>
        <taxon>Insecta</taxon>
        <taxon>Pterygota</taxon>
        <taxon>Neoptera</taxon>
        <taxon>Paraneoptera</taxon>
        <taxon>Hemiptera</taxon>
        <taxon>Sternorrhyncha</taxon>
        <taxon>Coccoidea</taxon>
        <taxon>Coccidae</taxon>
        <taxon>Parthenolecanium</taxon>
    </lineage>
</organism>
<dbReference type="PIRSF" id="PIRSF018427">
    <property type="entry name" value="Isopntndiph_ism"/>
    <property type="match status" value="1"/>
</dbReference>
<dbReference type="EMBL" id="JBBCAQ010000041">
    <property type="protein sequence ID" value="KAK7571100.1"/>
    <property type="molecule type" value="Genomic_DNA"/>
</dbReference>
<dbReference type="AlphaFoldDB" id="A0AAN9XX10"/>
<dbReference type="InterPro" id="IPR011876">
    <property type="entry name" value="IsopentenylPP_isomerase_typ1"/>
</dbReference>
<dbReference type="PANTHER" id="PTHR10885">
    <property type="entry name" value="ISOPENTENYL-DIPHOSPHATE DELTA-ISOMERASE"/>
    <property type="match status" value="1"/>
</dbReference>
<keyword evidence="10" id="KW-0460">Magnesium</keyword>
<dbReference type="SUPFAM" id="SSF55811">
    <property type="entry name" value="Nudix"/>
    <property type="match status" value="1"/>
</dbReference>
<comment type="function">
    <text evidence="3">Catalyzes the 1,3-allylic rearrangement of the homoallylic substrate isopentenyl (IPP) to its highly electrophilic allylic isomer, dimethylallyl diphosphate (DMAPP).</text>
</comment>
<dbReference type="PANTHER" id="PTHR10885:SF0">
    <property type="entry name" value="ISOPENTENYL-DIPHOSPHATE DELTA-ISOMERASE"/>
    <property type="match status" value="1"/>
</dbReference>
<dbReference type="InterPro" id="IPR000086">
    <property type="entry name" value="NUDIX_hydrolase_dom"/>
</dbReference>
<keyword evidence="14" id="KW-0413">Isomerase</keyword>
<dbReference type="GO" id="GO:0005737">
    <property type="term" value="C:cytoplasm"/>
    <property type="evidence" value="ECO:0007669"/>
    <property type="project" value="TreeGrafter"/>
</dbReference>
<keyword evidence="17" id="KW-1185">Reference proteome</keyword>
<dbReference type="InterPro" id="IPR015797">
    <property type="entry name" value="NUDIX_hydrolase-like_dom_sf"/>
</dbReference>
<evidence type="ECO:0000256" key="7">
    <source>
        <dbReference type="ARBA" id="ARBA00022516"/>
    </source>
</evidence>
<dbReference type="EC" id="5.3.3.2" evidence="6"/>
<keyword evidence="9" id="KW-0756">Sterol biosynthesis</keyword>
<dbReference type="Pfam" id="PF00293">
    <property type="entry name" value="NUDIX"/>
    <property type="match status" value="1"/>
</dbReference>
<dbReference type="GO" id="GO:0009240">
    <property type="term" value="P:isopentenyl diphosphate biosynthetic process"/>
    <property type="evidence" value="ECO:0007669"/>
    <property type="project" value="TreeGrafter"/>
</dbReference>
<evidence type="ECO:0000256" key="3">
    <source>
        <dbReference type="ARBA" id="ARBA00003951"/>
    </source>
</evidence>
<keyword evidence="9" id="KW-0152">Cholesterol biosynthesis</keyword>
<dbReference type="GO" id="GO:0006695">
    <property type="term" value="P:cholesterol biosynthetic process"/>
    <property type="evidence" value="ECO:0007669"/>
    <property type="project" value="UniProtKB-KW"/>
</dbReference>
<evidence type="ECO:0000256" key="11">
    <source>
        <dbReference type="ARBA" id="ARBA00022955"/>
    </source>
</evidence>
<keyword evidence="8" id="KW-0479">Metal-binding</keyword>
<evidence type="ECO:0000256" key="1">
    <source>
        <dbReference type="ARBA" id="ARBA00000374"/>
    </source>
</evidence>
<comment type="catalytic activity">
    <reaction evidence="1">
        <text>isopentenyl diphosphate = dimethylallyl diphosphate</text>
        <dbReference type="Rhea" id="RHEA:23284"/>
        <dbReference type="ChEBI" id="CHEBI:57623"/>
        <dbReference type="ChEBI" id="CHEBI:128769"/>
        <dbReference type="EC" id="5.3.3.2"/>
    </reaction>
</comment>
<dbReference type="NCBIfam" id="TIGR02150">
    <property type="entry name" value="IPP_isom_1"/>
    <property type="match status" value="1"/>
</dbReference>
<comment type="pathway">
    <text evidence="4">Isoprenoid biosynthesis; dimethylallyl diphosphate biosynthesis; dimethylallyl diphosphate from isopentenyl diphosphate: step 1/1.</text>
</comment>
<keyword evidence="12" id="KW-0443">Lipid metabolism</keyword>
<evidence type="ECO:0000256" key="14">
    <source>
        <dbReference type="ARBA" id="ARBA00023235"/>
    </source>
</evidence>
<dbReference type="Gene3D" id="3.90.79.10">
    <property type="entry name" value="Nucleoside Triphosphate Pyrophosphohydrolase"/>
    <property type="match status" value="1"/>
</dbReference>
<evidence type="ECO:0000256" key="6">
    <source>
        <dbReference type="ARBA" id="ARBA00012057"/>
    </source>
</evidence>
<evidence type="ECO:0000256" key="8">
    <source>
        <dbReference type="ARBA" id="ARBA00022723"/>
    </source>
</evidence>
<protein>
    <recommendedName>
        <fullName evidence="6">isopentenyl-diphosphate Delta-isomerase</fullName>
        <ecNumber evidence="6">5.3.3.2</ecNumber>
    </recommendedName>
</protein>
<keyword evidence="11" id="KW-0752">Steroid biosynthesis</keyword>
<keyword evidence="13" id="KW-0414">Isoprene biosynthesis</keyword>
<comment type="caution">
    <text evidence="16">The sequence shown here is derived from an EMBL/GenBank/DDBJ whole genome shotgun (WGS) entry which is preliminary data.</text>
</comment>
<reference evidence="16 17" key="1">
    <citation type="submission" date="2024-03" db="EMBL/GenBank/DDBJ databases">
        <title>Adaptation during the transition from Ophiocordyceps entomopathogen to insect associate is accompanied by gene loss and intensified selection.</title>
        <authorList>
            <person name="Ward C.M."/>
            <person name="Onetto C.A."/>
            <person name="Borneman A.R."/>
        </authorList>
    </citation>
    <scope>NUCLEOTIDE SEQUENCE [LARGE SCALE GENOMIC DNA]</scope>
    <source>
        <strain evidence="16">AWRI1</strain>
        <tissue evidence="16">Single Adult Female</tissue>
    </source>
</reference>
<name>A0AAN9XX10_9HEMI</name>
<keyword evidence="9" id="KW-1207">Sterol metabolism</keyword>
<dbReference type="FunFam" id="3.90.79.10:FF:000012">
    <property type="entry name" value="Isopentenyl-diphosphate Delta-isomerase 1"/>
    <property type="match status" value="1"/>
</dbReference>
<evidence type="ECO:0000256" key="2">
    <source>
        <dbReference type="ARBA" id="ARBA00001946"/>
    </source>
</evidence>
<comment type="cofactor">
    <cofactor evidence="2">
        <name>Mg(2+)</name>
        <dbReference type="ChEBI" id="CHEBI:18420"/>
    </cofactor>
</comment>
<dbReference type="PROSITE" id="PS51462">
    <property type="entry name" value="NUDIX"/>
    <property type="match status" value="1"/>
</dbReference>
<dbReference type="Proteomes" id="UP001367676">
    <property type="component" value="Unassembled WGS sequence"/>
</dbReference>
<gene>
    <name evidence="16" type="ORF">V9T40_014704</name>
</gene>
<keyword evidence="7" id="KW-0444">Lipid biosynthesis</keyword>
<dbReference type="CDD" id="cd02885">
    <property type="entry name" value="NUDIX_IPP_Isomerase"/>
    <property type="match status" value="1"/>
</dbReference>
<evidence type="ECO:0000256" key="4">
    <source>
        <dbReference type="ARBA" id="ARBA00004826"/>
    </source>
</evidence>
<dbReference type="GO" id="GO:0004452">
    <property type="term" value="F:isopentenyl-diphosphate delta-isomerase activity"/>
    <property type="evidence" value="ECO:0007669"/>
    <property type="project" value="UniProtKB-EC"/>
</dbReference>
<evidence type="ECO:0000256" key="13">
    <source>
        <dbReference type="ARBA" id="ARBA00023229"/>
    </source>
</evidence>
<keyword evidence="9" id="KW-0753">Steroid metabolism</keyword>
<evidence type="ECO:0000256" key="10">
    <source>
        <dbReference type="ARBA" id="ARBA00022842"/>
    </source>
</evidence>
<evidence type="ECO:0000256" key="12">
    <source>
        <dbReference type="ARBA" id="ARBA00023098"/>
    </source>
</evidence>
<comment type="similarity">
    <text evidence="5">Belongs to the IPP isomerase type 1 family.</text>
</comment>
<accession>A0AAN9XX10</accession>
<evidence type="ECO:0000313" key="17">
    <source>
        <dbReference type="Proteomes" id="UP001367676"/>
    </source>
</evidence>
<evidence type="ECO:0000313" key="16">
    <source>
        <dbReference type="EMBL" id="KAK7571100.1"/>
    </source>
</evidence>
<feature type="domain" description="Nudix hydrolase" evidence="15">
    <location>
        <begin position="71"/>
        <end position="217"/>
    </location>
</feature>
<sequence length="247" mass="29233">MKLISKTFNLIKPILPKFHGNRSYSSIAAEALDPFQEEELKKKLIVVNENDEMIRTDTKYNCHRVVNGKIPLHRAFSVFIFNSKNEILLQQRASCKVTFPDHVTNACCSHPLYNTYVYRDNLQAMGACVSRRLWFELGIPRDEFSTGNLKFITKIHYFSKGDGKWGEHEIDYLFVLHKDLTVMPNEMEVKRVWSVPRDEFDSFIKKCEYPLTPWFAEIKKEWLFKMWDNLNNLDSIRDNKIHKYITQ</sequence>
<evidence type="ECO:0000256" key="9">
    <source>
        <dbReference type="ARBA" id="ARBA00022778"/>
    </source>
</evidence>
<evidence type="ECO:0000259" key="15">
    <source>
        <dbReference type="PROSITE" id="PS51462"/>
    </source>
</evidence>
<keyword evidence="9" id="KW-0153">Cholesterol metabolism</keyword>
<dbReference type="GO" id="GO:0046872">
    <property type="term" value="F:metal ion binding"/>
    <property type="evidence" value="ECO:0007669"/>
    <property type="project" value="UniProtKB-KW"/>
</dbReference>
<evidence type="ECO:0000256" key="5">
    <source>
        <dbReference type="ARBA" id="ARBA00007579"/>
    </source>
</evidence>